<protein>
    <submittedName>
        <fullName evidence="1">Uncharacterized protein</fullName>
    </submittedName>
</protein>
<dbReference type="EMBL" id="BARU01030580">
    <property type="protein sequence ID" value="GAH64866.1"/>
    <property type="molecule type" value="Genomic_DNA"/>
</dbReference>
<sequence length="32" mass="3620">RYVSGCVRDGSHRMVESHVGSGNLLQEYLRLT</sequence>
<comment type="caution">
    <text evidence="1">The sequence shown here is derived from an EMBL/GenBank/DDBJ whole genome shotgun (WGS) entry which is preliminary data.</text>
</comment>
<evidence type="ECO:0000313" key="1">
    <source>
        <dbReference type="EMBL" id="GAH64866.1"/>
    </source>
</evidence>
<accession>X1H3V5</accession>
<feature type="non-terminal residue" evidence="1">
    <location>
        <position position="1"/>
    </location>
</feature>
<reference evidence="1" key="1">
    <citation type="journal article" date="2014" name="Front. Microbiol.">
        <title>High frequency of phylogenetically diverse reductive dehalogenase-homologous genes in deep subseafloor sedimentary metagenomes.</title>
        <authorList>
            <person name="Kawai M."/>
            <person name="Futagami T."/>
            <person name="Toyoda A."/>
            <person name="Takaki Y."/>
            <person name="Nishi S."/>
            <person name="Hori S."/>
            <person name="Arai W."/>
            <person name="Tsubouchi T."/>
            <person name="Morono Y."/>
            <person name="Uchiyama I."/>
            <person name="Ito T."/>
            <person name="Fujiyama A."/>
            <person name="Inagaki F."/>
            <person name="Takami H."/>
        </authorList>
    </citation>
    <scope>NUCLEOTIDE SEQUENCE</scope>
    <source>
        <strain evidence="1">Expedition CK06-06</strain>
    </source>
</reference>
<proteinExistence type="predicted"/>
<dbReference type="AlphaFoldDB" id="X1H3V5"/>
<name>X1H3V5_9ZZZZ</name>
<organism evidence="1">
    <name type="scientific">marine sediment metagenome</name>
    <dbReference type="NCBI Taxonomy" id="412755"/>
    <lineage>
        <taxon>unclassified sequences</taxon>
        <taxon>metagenomes</taxon>
        <taxon>ecological metagenomes</taxon>
    </lineage>
</organism>
<gene>
    <name evidence="1" type="ORF">S03H2_48501</name>
</gene>